<evidence type="ECO:0000259" key="11">
    <source>
        <dbReference type="Pfam" id="PF02709"/>
    </source>
</evidence>
<dbReference type="GO" id="GO:0016020">
    <property type="term" value="C:membrane"/>
    <property type="evidence" value="ECO:0007669"/>
    <property type="project" value="UniProtKB-SubCell"/>
</dbReference>
<dbReference type="GO" id="GO:0005794">
    <property type="term" value="C:Golgi apparatus"/>
    <property type="evidence" value="ECO:0007669"/>
    <property type="project" value="TreeGrafter"/>
</dbReference>
<keyword evidence="7" id="KW-0735">Signal-anchor</keyword>
<comment type="pathway">
    <text evidence="2">Protein modification; protein glycosylation.</text>
</comment>
<keyword evidence="6" id="KW-0812">Transmembrane</keyword>
<feature type="domain" description="Galactosyltransferase C-terminal" evidence="11">
    <location>
        <begin position="102"/>
        <end position="160"/>
    </location>
</feature>
<evidence type="ECO:0000256" key="9">
    <source>
        <dbReference type="ARBA" id="ARBA00023136"/>
    </source>
</evidence>
<dbReference type="GO" id="GO:0005975">
    <property type="term" value="P:carbohydrate metabolic process"/>
    <property type="evidence" value="ECO:0007669"/>
    <property type="project" value="InterPro"/>
</dbReference>
<dbReference type="Gene3D" id="3.90.550.10">
    <property type="entry name" value="Spore Coat Polysaccharide Biosynthesis Protein SpsA, Chain A"/>
    <property type="match status" value="1"/>
</dbReference>
<dbReference type="InterPro" id="IPR003859">
    <property type="entry name" value="Galactosyl_T"/>
</dbReference>
<dbReference type="EMBL" id="MN739524">
    <property type="protein sequence ID" value="QHT10668.1"/>
    <property type="molecule type" value="Genomic_DNA"/>
</dbReference>
<comment type="similarity">
    <text evidence="3">Belongs to the glycosyltransferase 7 family.</text>
</comment>
<evidence type="ECO:0000256" key="10">
    <source>
        <dbReference type="ARBA" id="ARBA00023180"/>
    </source>
</evidence>
<dbReference type="PANTHER" id="PTHR19300:SF57">
    <property type="entry name" value="BETA-1,4-N-ACETYLGALACTOSAMINYLTRANSFERASE"/>
    <property type="match status" value="1"/>
</dbReference>
<dbReference type="Pfam" id="PF02709">
    <property type="entry name" value="Glyco_transf_7C"/>
    <property type="match status" value="1"/>
</dbReference>
<dbReference type="AlphaFoldDB" id="A0A6C0D1M1"/>
<dbReference type="Pfam" id="PF13733">
    <property type="entry name" value="Glyco_transf_7N"/>
    <property type="match status" value="1"/>
</dbReference>
<evidence type="ECO:0000313" key="13">
    <source>
        <dbReference type="EMBL" id="QHT10668.1"/>
    </source>
</evidence>
<dbReference type="InterPro" id="IPR027791">
    <property type="entry name" value="Galactosyl_T_C"/>
</dbReference>
<dbReference type="PANTHER" id="PTHR19300">
    <property type="entry name" value="BETA-1,4-GALACTOSYLTRANSFERASE"/>
    <property type="match status" value="1"/>
</dbReference>
<dbReference type="InterPro" id="IPR027995">
    <property type="entry name" value="Galactosyl_T_N"/>
</dbReference>
<evidence type="ECO:0000256" key="4">
    <source>
        <dbReference type="ARBA" id="ARBA00022676"/>
    </source>
</evidence>
<sequence length="249" mass="29852">MIKYVFIVPYRNREQQKHFFVKYMEYLMEDYDKDSYDIIFAHQNNNLSFNRGAMKNIGFLYAKEKYDYYKDIIFIFNDVDTLPHKKNLLDFNLEDNEIKHYYGFYFTLGGIFAIKGKDFEKINGFPNFWGWGYEDNVILDKALANNIKINRSNFFEIGNHNILHLIDEFSKNIDVKARNDYKNKNIVDGLNTLRNLNYNYNDDVKMLDINSFTCLYNPHEKLEQTSLFVKSQPKKIPHPIGKFAFYNFK</sequence>
<evidence type="ECO:0000256" key="2">
    <source>
        <dbReference type="ARBA" id="ARBA00004922"/>
    </source>
</evidence>
<organism evidence="13">
    <name type="scientific">viral metagenome</name>
    <dbReference type="NCBI Taxonomy" id="1070528"/>
    <lineage>
        <taxon>unclassified sequences</taxon>
        <taxon>metagenomes</taxon>
        <taxon>organismal metagenomes</taxon>
    </lineage>
</organism>
<keyword evidence="5" id="KW-0808">Transferase</keyword>
<keyword evidence="4" id="KW-0328">Glycosyltransferase</keyword>
<keyword evidence="10" id="KW-0325">Glycoprotein</keyword>
<evidence type="ECO:0000259" key="12">
    <source>
        <dbReference type="Pfam" id="PF13733"/>
    </source>
</evidence>
<evidence type="ECO:0000256" key="5">
    <source>
        <dbReference type="ARBA" id="ARBA00022679"/>
    </source>
</evidence>
<keyword evidence="9" id="KW-0472">Membrane</keyword>
<evidence type="ECO:0000256" key="1">
    <source>
        <dbReference type="ARBA" id="ARBA00004606"/>
    </source>
</evidence>
<dbReference type="GO" id="GO:0008378">
    <property type="term" value="F:galactosyltransferase activity"/>
    <property type="evidence" value="ECO:0007669"/>
    <property type="project" value="TreeGrafter"/>
</dbReference>
<comment type="subcellular location">
    <subcellularLocation>
        <location evidence="1">Membrane</location>
        <topology evidence="1">Single-pass type II membrane protein</topology>
    </subcellularLocation>
</comment>
<keyword evidence="8" id="KW-1133">Transmembrane helix</keyword>
<proteinExistence type="inferred from homology"/>
<evidence type="ECO:0000256" key="8">
    <source>
        <dbReference type="ARBA" id="ARBA00022989"/>
    </source>
</evidence>
<evidence type="ECO:0000256" key="7">
    <source>
        <dbReference type="ARBA" id="ARBA00022968"/>
    </source>
</evidence>
<evidence type="ECO:0000256" key="6">
    <source>
        <dbReference type="ARBA" id="ARBA00022692"/>
    </source>
</evidence>
<evidence type="ECO:0008006" key="14">
    <source>
        <dbReference type="Google" id="ProtNLM"/>
    </source>
</evidence>
<feature type="domain" description="Galactosyltransferase N-terminal" evidence="12">
    <location>
        <begin position="3"/>
        <end position="86"/>
    </location>
</feature>
<name>A0A6C0D1M1_9ZZZZ</name>
<reference evidence="13" key="1">
    <citation type="journal article" date="2020" name="Nature">
        <title>Giant virus diversity and host interactions through global metagenomics.</title>
        <authorList>
            <person name="Schulz F."/>
            <person name="Roux S."/>
            <person name="Paez-Espino D."/>
            <person name="Jungbluth S."/>
            <person name="Walsh D.A."/>
            <person name="Denef V.J."/>
            <person name="McMahon K.D."/>
            <person name="Konstantinidis K.T."/>
            <person name="Eloe-Fadrosh E.A."/>
            <person name="Kyrpides N.C."/>
            <person name="Woyke T."/>
        </authorList>
    </citation>
    <scope>NUCLEOTIDE SEQUENCE</scope>
    <source>
        <strain evidence="13">GVMAG-M-3300023174-107</strain>
    </source>
</reference>
<dbReference type="UniPathway" id="UPA00378"/>
<accession>A0A6C0D1M1</accession>
<dbReference type="InterPro" id="IPR029044">
    <property type="entry name" value="Nucleotide-diphossugar_trans"/>
</dbReference>
<evidence type="ECO:0000256" key="3">
    <source>
        <dbReference type="ARBA" id="ARBA00005735"/>
    </source>
</evidence>
<dbReference type="SUPFAM" id="SSF53448">
    <property type="entry name" value="Nucleotide-diphospho-sugar transferases"/>
    <property type="match status" value="1"/>
</dbReference>
<protein>
    <recommendedName>
        <fullName evidence="14">Galactosyltransferase C-terminal domain-containing protein</fullName>
    </recommendedName>
</protein>